<dbReference type="InterPro" id="IPR036938">
    <property type="entry name" value="PAP2/HPO_sf"/>
</dbReference>
<dbReference type="InterPro" id="IPR000326">
    <property type="entry name" value="PAP2/HPO"/>
</dbReference>
<evidence type="ECO:0000256" key="6">
    <source>
        <dbReference type="SAM" id="Phobius"/>
    </source>
</evidence>
<dbReference type="Proteomes" id="UP000037923">
    <property type="component" value="Unassembled WGS sequence"/>
</dbReference>
<dbReference type="EMBL" id="LGTL01000004">
    <property type="protein sequence ID" value="KPA82913.1"/>
    <property type="molecule type" value="Genomic_DNA"/>
</dbReference>
<dbReference type="CDD" id="cd03390">
    <property type="entry name" value="PAP2_containing_1_like"/>
    <property type="match status" value="1"/>
</dbReference>
<evidence type="ECO:0000313" key="8">
    <source>
        <dbReference type="EMBL" id="KPA82912.1"/>
    </source>
</evidence>
<evidence type="ECO:0000256" key="5">
    <source>
        <dbReference type="ARBA" id="ARBA00023136"/>
    </source>
</evidence>
<dbReference type="GO" id="GO:0008195">
    <property type="term" value="F:phosphatidate phosphatase activity"/>
    <property type="evidence" value="ECO:0007669"/>
    <property type="project" value="TreeGrafter"/>
</dbReference>
<dbReference type="EMBL" id="LGTL01000004">
    <property type="protein sequence ID" value="KPA82914.1"/>
    <property type="molecule type" value="Genomic_DNA"/>
</dbReference>
<dbReference type="PANTHER" id="PTHR10165">
    <property type="entry name" value="LIPID PHOSPHATE PHOSPHATASE"/>
    <property type="match status" value="1"/>
</dbReference>
<feature type="transmembrane region" description="Helical" evidence="6">
    <location>
        <begin position="220"/>
        <end position="239"/>
    </location>
</feature>
<dbReference type="GO" id="GO:0046839">
    <property type="term" value="P:phospholipid dephosphorylation"/>
    <property type="evidence" value="ECO:0007669"/>
    <property type="project" value="TreeGrafter"/>
</dbReference>
<feature type="transmembrane region" description="Helical" evidence="6">
    <location>
        <begin position="276"/>
        <end position="295"/>
    </location>
</feature>
<feature type="transmembrane region" description="Helical" evidence="6">
    <location>
        <begin position="245"/>
        <end position="264"/>
    </location>
</feature>
<feature type="transmembrane region" description="Helical" evidence="6">
    <location>
        <begin position="18"/>
        <end position="38"/>
    </location>
</feature>
<dbReference type="VEuPathDB" id="TriTrypDB:LpyrH10_04_2160"/>
<proteinExistence type="inferred from homology"/>
<keyword evidence="3 6" id="KW-0812">Transmembrane</keyword>
<dbReference type="OrthoDB" id="10030083at2759"/>
<dbReference type="RefSeq" id="XP_015661352.1">
    <property type="nucleotide sequence ID" value="XM_015799750.1"/>
</dbReference>
<comment type="subcellular location">
    <subcellularLocation>
        <location evidence="1">Membrane</location>
        <topology evidence="1">Multi-pass membrane protein</topology>
    </subcellularLocation>
</comment>
<dbReference type="RefSeq" id="XP_015661351.1">
    <property type="nucleotide sequence ID" value="XM_015799749.1"/>
</dbReference>
<evidence type="ECO:0000259" key="7">
    <source>
        <dbReference type="SMART" id="SM00014"/>
    </source>
</evidence>
<sequence>MAFFTRDDFVYVWNSYHVLDWIILAALNIIAGFVTLAVQPHCRPFSWDDATINYPVHPDTFPNYSLVLMVFLAIAFYIVFVLYLVKPLQRLVGEPMEWYALGSKNSGGSASPYIDIDAQDGNSKRFRVADLQTGGGPLYPWLRAHLWAVGLEFCMMAVLKVYAGSLRPDYLDRLKTAGYTRSVKSLPDPKSEPEFYCKLMDSHPDLKEGRLSFPSGHSSTSFAVFTVMSFFFVAYLRPFARQASFTRLLICLCPLIVPTICAVSRTRDYKHHFSDIVAGALIGIACALMAFYGSFRQVGGAAGIYFCRTAADVDYDQLRESASGTAAVPGVSSSTVDFGATQQREHVELRKSGSSPTVRRAGDSTVLMSDAQRGSPVLTERKLNEDPAAVPWI</sequence>
<feature type="transmembrane region" description="Helical" evidence="6">
    <location>
        <begin position="144"/>
        <end position="163"/>
    </location>
</feature>
<evidence type="ECO:0000256" key="2">
    <source>
        <dbReference type="ARBA" id="ARBA00008816"/>
    </source>
</evidence>
<dbReference type="Gene3D" id="1.20.144.10">
    <property type="entry name" value="Phosphatidic acid phosphatase type 2/haloperoxidase"/>
    <property type="match status" value="1"/>
</dbReference>
<dbReference type="AlphaFoldDB" id="A0A0N0DXG1"/>
<protein>
    <submittedName>
        <fullName evidence="8">Phosphatidic acid phosphatase protein-like protein</fullName>
    </submittedName>
</protein>
<reference evidence="8 9" key="1">
    <citation type="submission" date="2015-07" db="EMBL/GenBank/DDBJ databases">
        <title>High-quality genome of monoxenous trypanosomatid Leptomonas pyrrhocoris.</title>
        <authorList>
            <person name="Flegontov P."/>
            <person name="Butenko A."/>
            <person name="Firsov S."/>
            <person name="Vlcek C."/>
            <person name="Logacheva M.D."/>
            <person name="Field M."/>
            <person name="Filatov D."/>
            <person name="Flegontova O."/>
            <person name="Gerasimov E."/>
            <person name="Jackson A.P."/>
            <person name="Kelly S."/>
            <person name="Opperdoes F."/>
            <person name="O'Reilly A."/>
            <person name="Votypka J."/>
            <person name="Yurchenko V."/>
            <person name="Lukes J."/>
        </authorList>
    </citation>
    <scope>NUCLEOTIDE SEQUENCE [LARGE SCALE GENOMIC DNA]</scope>
    <source>
        <strain evidence="8">H10</strain>
    </source>
</reference>
<evidence type="ECO:0000313" key="9">
    <source>
        <dbReference type="Proteomes" id="UP000037923"/>
    </source>
</evidence>
<evidence type="ECO:0000256" key="4">
    <source>
        <dbReference type="ARBA" id="ARBA00022989"/>
    </source>
</evidence>
<feature type="transmembrane region" description="Helical" evidence="6">
    <location>
        <begin position="66"/>
        <end position="85"/>
    </location>
</feature>
<dbReference type="EMBL" id="LGTL01000004">
    <property type="protein sequence ID" value="KPA82912.1"/>
    <property type="molecule type" value="Genomic_DNA"/>
</dbReference>
<dbReference type="GO" id="GO:0006644">
    <property type="term" value="P:phospholipid metabolic process"/>
    <property type="evidence" value="ECO:0007669"/>
    <property type="project" value="InterPro"/>
</dbReference>
<gene>
    <name evidence="8" type="ORF">ABB37_02666</name>
</gene>
<organism evidence="8 9">
    <name type="scientific">Leptomonas pyrrhocoris</name>
    <name type="common">Firebug parasite</name>
    <dbReference type="NCBI Taxonomy" id="157538"/>
    <lineage>
        <taxon>Eukaryota</taxon>
        <taxon>Discoba</taxon>
        <taxon>Euglenozoa</taxon>
        <taxon>Kinetoplastea</taxon>
        <taxon>Metakinetoplastina</taxon>
        <taxon>Trypanosomatida</taxon>
        <taxon>Trypanosomatidae</taxon>
        <taxon>Leishmaniinae</taxon>
        <taxon>Leptomonas</taxon>
    </lineage>
</organism>
<keyword evidence="4 6" id="KW-1133">Transmembrane helix</keyword>
<dbReference type="GO" id="GO:0016020">
    <property type="term" value="C:membrane"/>
    <property type="evidence" value="ECO:0007669"/>
    <property type="project" value="UniProtKB-SubCell"/>
</dbReference>
<dbReference type="SUPFAM" id="SSF48317">
    <property type="entry name" value="Acid phosphatase/Vanadium-dependent haloperoxidase"/>
    <property type="match status" value="1"/>
</dbReference>
<dbReference type="GeneID" id="26902957"/>
<keyword evidence="9" id="KW-1185">Reference proteome</keyword>
<dbReference type="Pfam" id="PF01569">
    <property type="entry name" value="PAP2"/>
    <property type="match status" value="1"/>
</dbReference>
<accession>A0A0N0DXG1</accession>
<dbReference type="SMART" id="SM00014">
    <property type="entry name" value="acidPPc"/>
    <property type="match status" value="1"/>
</dbReference>
<feature type="domain" description="Phosphatidic acid phosphatase type 2/haloperoxidase" evidence="7">
    <location>
        <begin position="142"/>
        <end position="291"/>
    </location>
</feature>
<comment type="similarity">
    <text evidence="2">Belongs to the PA-phosphatase related phosphoesterase family.</text>
</comment>
<name>A0A0N0DXG1_LEPPY</name>
<evidence type="ECO:0000256" key="1">
    <source>
        <dbReference type="ARBA" id="ARBA00004141"/>
    </source>
</evidence>
<comment type="caution">
    <text evidence="8">The sequence shown here is derived from an EMBL/GenBank/DDBJ whole genome shotgun (WGS) entry which is preliminary data.</text>
</comment>
<keyword evidence="5 6" id="KW-0472">Membrane</keyword>
<evidence type="ECO:0000256" key="3">
    <source>
        <dbReference type="ARBA" id="ARBA00022692"/>
    </source>
</evidence>
<dbReference type="PANTHER" id="PTHR10165:SF35">
    <property type="entry name" value="RE23632P"/>
    <property type="match status" value="1"/>
</dbReference>
<dbReference type="RefSeq" id="XP_015661353.1">
    <property type="nucleotide sequence ID" value="XM_015799751.1"/>
</dbReference>
<dbReference type="InterPro" id="IPR043216">
    <property type="entry name" value="PAP-like"/>
</dbReference>
<dbReference type="OMA" id="CRTFSWN"/>